<protein>
    <recommendedName>
        <fullName evidence="3">F-box domain-containing protein</fullName>
    </recommendedName>
</protein>
<evidence type="ECO:0008006" key="3">
    <source>
        <dbReference type="Google" id="ProtNLM"/>
    </source>
</evidence>
<dbReference type="AlphaFoldDB" id="A0AAV5A807"/>
<comment type="caution">
    <text evidence="1">The sequence shown here is derived from an EMBL/GenBank/DDBJ whole genome shotgun (WGS) entry which is preliminary data.</text>
</comment>
<dbReference type="Proteomes" id="UP001050691">
    <property type="component" value="Unassembled WGS sequence"/>
</dbReference>
<proteinExistence type="predicted"/>
<accession>A0AAV5A807</accession>
<name>A0AAV5A807_9AGAM</name>
<gene>
    <name evidence="1" type="ORF">Clacol_004982</name>
</gene>
<dbReference type="EMBL" id="BPWL01000005">
    <property type="protein sequence ID" value="GJJ10754.1"/>
    <property type="molecule type" value="Genomic_DNA"/>
</dbReference>
<keyword evidence="2" id="KW-1185">Reference proteome</keyword>
<organism evidence="1 2">
    <name type="scientific">Clathrus columnatus</name>
    <dbReference type="NCBI Taxonomy" id="1419009"/>
    <lineage>
        <taxon>Eukaryota</taxon>
        <taxon>Fungi</taxon>
        <taxon>Dikarya</taxon>
        <taxon>Basidiomycota</taxon>
        <taxon>Agaricomycotina</taxon>
        <taxon>Agaricomycetes</taxon>
        <taxon>Phallomycetidae</taxon>
        <taxon>Phallales</taxon>
        <taxon>Clathraceae</taxon>
        <taxon>Clathrus</taxon>
    </lineage>
</organism>
<evidence type="ECO:0000313" key="1">
    <source>
        <dbReference type="EMBL" id="GJJ10754.1"/>
    </source>
</evidence>
<reference evidence="1" key="1">
    <citation type="submission" date="2021-10" db="EMBL/GenBank/DDBJ databases">
        <title>De novo Genome Assembly of Clathrus columnatus (Basidiomycota, Fungi) Using Illumina and Nanopore Sequence Data.</title>
        <authorList>
            <person name="Ogiso-Tanaka E."/>
            <person name="Itagaki H."/>
            <person name="Hosoya T."/>
            <person name="Hosaka K."/>
        </authorList>
    </citation>
    <scope>NUCLEOTIDE SEQUENCE</scope>
    <source>
        <strain evidence="1">MO-923</strain>
    </source>
</reference>
<evidence type="ECO:0000313" key="2">
    <source>
        <dbReference type="Proteomes" id="UP001050691"/>
    </source>
</evidence>
<sequence>MKLPVELLDTISDNLTETADLRSLGLTCKYLAKSILREKLFYHTISGSLNQRDLWIHLIMNPEISRHIRRLQITKGTVPNPKMRLQVDLCKNHPYSRPENVEPLLWSYQLFARALCQMVNLKAFEWSFNKTPVFNANSDIGKDYPNLRVLKQVSNSSIPMHFLTGGSYISIFDIPTLHSISLISLTITVERDALDSGKSIIIFLTRSLGLKYLKLRIIHQAFLGDLFSLCRWPNLEVLSLSIGCDHSKAPNEESIIEFIGFHSNIISLEWHLDYLDEPWSYVAIPLLPSNFLPHLRAIDANTDTIQSVVLSPCVPPRPLEKITGFLTYIEAWDHLQSFKYICQSSLRIISIRVKSISQMAHFAALFPNVESIDIRGSDVLSNIDPTRDEMRLRVILGIRLWEYDKSGEIEVDDEFFQWIHIPFPHLEYCGAESWNDAIAFRRDGNSVDNWHRIRLPHWQASFRKFKFSGREQGFTIREECDRFAS</sequence>